<dbReference type="Proteomes" id="UP000634136">
    <property type="component" value="Unassembled WGS sequence"/>
</dbReference>
<keyword evidence="3" id="KW-1185">Reference proteome</keyword>
<name>A0A834W898_9FABA</name>
<evidence type="ECO:0000313" key="3">
    <source>
        <dbReference type="Proteomes" id="UP000634136"/>
    </source>
</evidence>
<proteinExistence type="predicted"/>
<evidence type="ECO:0000256" key="1">
    <source>
        <dbReference type="SAM" id="MobiDB-lite"/>
    </source>
</evidence>
<comment type="caution">
    <text evidence="2">The sequence shown here is derived from an EMBL/GenBank/DDBJ whole genome shotgun (WGS) entry which is preliminary data.</text>
</comment>
<sequence length="253" mass="27033">MTLSPREYPGHILLPAPKGKSSKVPPYGPSTHKNLGSLGNVIPSNLAILSGLPCFGFFSNSDIVHSTVTAELSVPPAIKKSSQGIKSPIFKTPFNRNNSSSIFLNSSGETAPFSLLSVYFFPSTILLITLRLKAHPTSLSPVGTVRGPRDVGVIVGGVLPGGELRTARYGGVVGFEEGFGHFDGRAHHDWFGPKPNLHDGPVLPREGVDGAVWEWAYEIEVAYDGPWSWAWGPVVSPAVAEMAAEEEDDDEGC</sequence>
<reference evidence="2" key="1">
    <citation type="submission" date="2020-09" db="EMBL/GenBank/DDBJ databases">
        <title>Genome-Enabled Discovery of Anthraquinone Biosynthesis in Senna tora.</title>
        <authorList>
            <person name="Kang S.-H."/>
            <person name="Pandey R.P."/>
            <person name="Lee C.-M."/>
            <person name="Sim J.-S."/>
            <person name="Jeong J.-T."/>
            <person name="Choi B.-S."/>
            <person name="Jung M."/>
            <person name="Ginzburg D."/>
            <person name="Zhao K."/>
            <person name="Won S.Y."/>
            <person name="Oh T.-J."/>
            <person name="Yu Y."/>
            <person name="Kim N.-H."/>
            <person name="Lee O.R."/>
            <person name="Lee T.-H."/>
            <person name="Bashyal P."/>
            <person name="Kim T.-S."/>
            <person name="Lee W.-H."/>
            <person name="Kawkins C."/>
            <person name="Kim C.-K."/>
            <person name="Kim J.S."/>
            <person name="Ahn B.O."/>
            <person name="Rhee S.Y."/>
            <person name="Sohng J.K."/>
        </authorList>
    </citation>
    <scope>NUCLEOTIDE SEQUENCE</scope>
    <source>
        <tissue evidence="2">Leaf</tissue>
    </source>
</reference>
<organism evidence="2 3">
    <name type="scientific">Senna tora</name>
    <dbReference type="NCBI Taxonomy" id="362788"/>
    <lineage>
        <taxon>Eukaryota</taxon>
        <taxon>Viridiplantae</taxon>
        <taxon>Streptophyta</taxon>
        <taxon>Embryophyta</taxon>
        <taxon>Tracheophyta</taxon>
        <taxon>Spermatophyta</taxon>
        <taxon>Magnoliopsida</taxon>
        <taxon>eudicotyledons</taxon>
        <taxon>Gunneridae</taxon>
        <taxon>Pentapetalae</taxon>
        <taxon>rosids</taxon>
        <taxon>fabids</taxon>
        <taxon>Fabales</taxon>
        <taxon>Fabaceae</taxon>
        <taxon>Caesalpinioideae</taxon>
        <taxon>Cassia clade</taxon>
        <taxon>Senna</taxon>
    </lineage>
</organism>
<protein>
    <submittedName>
        <fullName evidence="2">Cytochrome P450 71A25</fullName>
    </submittedName>
</protein>
<feature type="region of interest" description="Disordered" evidence="1">
    <location>
        <begin position="1"/>
        <end position="29"/>
    </location>
</feature>
<gene>
    <name evidence="2" type="ORF">G2W53_027994</name>
</gene>
<evidence type="ECO:0000313" key="2">
    <source>
        <dbReference type="EMBL" id="KAF7814025.1"/>
    </source>
</evidence>
<dbReference type="AlphaFoldDB" id="A0A834W898"/>
<accession>A0A834W898</accession>
<dbReference type="EMBL" id="JAAIUW010000009">
    <property type="protein sequence ID" value="KAF7814025.1"/>
    <property type="molecule type" value="Genomic_DNA"/>
</dbReference>